<dbReference type="SUPFAM" id="SSF111369">
    <property type="entry name" value="HlyD-like secretion proteins"/>
    <property type="match status" value="1"/>
</dbReference>
<evidence type="ECO:0000313" key="3">
    <source>
        <dbReference type="EMBL" id="PIS15998.1"/>
    </source>
</evidence>
<dbReference type="Gene3D" id="2.40.50.100">
    <property type="match status" value="1"/>
</dbReference>
<dbReference type="Proteomes" id="UP000231198">
    <property type="component" value="Unassembled WGS sequence"/>
</dbReference>
<sequence>MVSFLKKYWYVLVILAIAVGGFVYWRKSTQATLDKKSAYTVKKRNLKEMLTLSGEVDAEEKTTLRFQTSGKLAWVGVKVGDYVKKFQGIASQDQAELQKNLKKYLNTYVNERLDFEQSKDDNSDKGLKTTLELAEMQRLFEKAQYDLDNAVIDVELKDIALKYSYLYTPIEGIVVRAASPYAGVYITPTQAEFEIVNPTTIYFSITADQTEVWRLRQDELGEVILDSYPDETIKGKIYFISFVPKEDETGTVYQVKLGLTVDNSAYKYRIGMTGDVNFLIKEVENVLSVPTSMIKKENGKAYVLKLINGKPTKTYIKTAEEIDANTIVTSGLQKGDVIYD</sequence>
<evidence type="ECO:0000256" key="1">
    <source>
        <dbReference type="ARBA" id="ARBA00009477"/>
    </source>
</evidence>
<name>A0A2H0WVP9_9BACT</name>
<gene>
    <name evidence="3" type="ORF">COT62_00700</name>
</gene>
<dbReference type="Gene3D" id="2.40.420.20">
    <property type="match status" value="1"/>
</dbReference>
<dbReference type="Gene3D" id="2.40.30.170">
    <property type="match status" value="1"/>
</dbReference>
<organism evidence="3 4">
    <name type="scientific">Candidatus Roizmanbacteria bacterium CG09_land_8_20_14_0_10_41_9</name>
    <dbReference type="NCBI Taxonomy" id="1974850"/>
    <lineage>
        <taxon>Bacteria</taxon>
        <taxon>Candidatus Roizmaniibacteriota</taxon>
    </lineage>
</organism>
<evidence type="ECO:0000313" key="4">
    <source>
        <dbReference type="Proteomes" id="UP000231198"/>
    </source>
</evidence>
<dbReference type="PANTHER" id="PTHR30469">
    <property type="entry name" value="MULTIDRUG RESISTANCE PROTEIN MDTA"/>
    <property type="match status" value="1"/>
</dbReference>
<reference evidence="4" key="1">
    <citation type="submission" date="2017-09" db="EMBL/GenBank/DDBJ databases">
        <title>Depth-based differentiation of microbial function through sediment-hosted aquifers and enrichment of novel symbionts in the deep terrestrial subsurface.</title>
        <authorList>
            <person name="Probst A.J."/>
            <person name="Ladd B."/>
            <person name="Jarett J.K."/>
            <person name="Geller-Mcgrath D.E."/>
            <person name="Sieber C.M.K."/>
            <person name="Emerson J.B."/>
            <person name="Anantharaman K."/>
            <person name="Thomas B.C."/>
            <person name="Malmstrom R."/>
            <person name="Stieglmeier M."/>
            <person name="Klingl A."/>
            <person name="Woyke T."/>
            <person name="Ryan C.M."/>
            <person name="Banfield J.F."/>
        </authorList>
    </citation>
    <scope>NUCLEOTIDE SEQUENCE [LARGE SCALE GENOMIC DNA]</scope>
</reference>
<dbReference type="GO" id="GO:1990281">
    <property type="term" value="C:efflux pump complex"/>
    <property type="evidence" value="ECO:0007669"/>
    <property type="project" value="TreeGrafter"/>
</dbReference>
<dbReference type="AlphaFoldDB" id="A0A2H0WVP9"/>
<dbReference type="Gene3D" id="1.10.287.470">
    <property type="entry name" value="Helix hairpin bin"/>
    <property type="match status" value="1"/>
</dbReference>
<dbReference type="NCBIfam" id="TIGR01730">
    <property type="entry name" value="RND_mfp"/>
    <property type="match status" value="1"/>
</dbReference>
<keyword evidence="2" id="KW-0472">Membrane</keyword>
<keyword evidence="2" id="KW-0812">Transmembrane</keyword>
<dbReference type="InterPro" id="IPR006143">
    <property type="entry name" value="RND_pump_MFP"/>
</dbReference>
<comment type="caution">
    <text evidence="3">The sequence shown here is derived from an EMBL/GenBank/DDBJ whole genome shotgun (WGS) entry which is preliminary data.</text>
</comment>
<feature type="transmembrane region" description="Helical" evidence="2">
    <location>
        <begin position="7"/>
        <end position="25"/>
    </location>
</feature>
<comment type="similarity">
    <text evidence="1">Belongs to the membrane fusion protein (MFP) (TC 8.A.1) family.</text>
</comment>
<protein>
    <submittedName>
        <fullName evidence="3">Uncharacterized protein</fullName>
    </submittedName>
</protein>
<dbReference type="PANTHER" id="PTHR30469:SF33">
    <property type="entry name" value="SLR1207 PROTEIN"/>
    <property type="match status" value="1"/>
</dbReference>
<evidence type="ECO:0000256" key="2">
    <source>
        <dbReference type="SAM" id="Phobius"/>
    </source>
</evidence>
<dbReference type="GO" id="GO:0015562">
    <property type="term" value="F:efflux transmembrane transporter activity"/>
    <property type="evidence" value="ECO:0007669"/>
    <property type="project" value="TreeGrafter"/>
</dbReference>
<keyword evidence="2" id="KW-1133">Transmembrane helix</keyword>
<proteinExistence type="inferred from homology"/>
<accession>A0A2H0WVP9</accession>
<dbReference type="EMBL" id="PEZG01000017">
    <property type="protein sequence ID" value="PIS15998.1"/>
    <property type="molecule type" value="Genomic_DNA"/>
</dbReference>